<evidence type="ECO:0000313" key="2">
    <source>
        <dbReference type="Proteomes" id="UP000020467"/>
    </source>
</evidence>
<dbReference type="AlphaFoldDB" id="A0A010R8Z2"/>
<accession>A0A010R8Z2</accession>
<keyword evidence="2" id="KW-1185">Reference proteome</keyword>
<name>A0A010R8Z2_9PEZI</name>
<sequence length="132" mass="14514">MAEQNVGAVIALSPPEQGDNFWEAKQVEIVRNLPPGDDQGRHSIDWSFGPVKVTGYIDTNTYEVGLSVSIAGINVGNIFGNLKDGVGLKINLLAAKGEIRFYLKNGNEVWIHLDVKIVFDGHYEGDYKIITI</sequence>
<dbReference type="Proteomes" id="UP000020467">
    <property type="component" value="Unassembled WGS sequence"/>
</dbReference>
<evidence type="ECO:0000313" key="1">
    <source>
        <dbReference type="EMBL" id="EXF85180.1"/>
    </source>
</evidence>
<organism evidence="1 2">
    <name type="scientific">Colletotrichum fioriniae PJ7</name>
    <dbReference type="NCBI Taxonomy" id="1445577"/>
    <lineage>
        <taxon>Eukaryota</taxon>
        <taxon>Fungi</taxon>
        <taxon>Dikarya</taxon>
        <taxon>Ascomycota</taxon>
        <taxon>Pezizomycotina</taxon>
        <taxon>Sordariomycetes</taxon>
        <taxon>Hypocreomycetidae</taxon>
        <taxon>Glomerellales</taxon>
        <taxon>Glomerellaceae</taxon>
        <taxon>Colletotrichum</taxon>
        <taxon>Colletotrichum acutatum species complex</taxon>
    </lineage>
</organism>
<proteinExistence type="predicted"/>
<dbReference type="EMBL" id="JARH01000118">
    <property type="protein sequence ID" value="EXF85180.1"/>
    <property type="molecule type" value="Genomic_DNA"/>
</dbReference>
<reference evidence="1 2" key="1">
    <citation type="submission" date="2014-02" db="EMBL/GenBank/DDBJ databases">
        <title>The genome sequence of Colletotrichum fioriniae PJ7.</title>
        <authorList>
            <person name="Baroncelli R."/>
            <person name="Thon M.R."/>
        </authorList>
    </citation>
    <scope>NUCLEOTIDE SEQUENCE [LARGE SCALE GENOMIC DNA]</scope>
    <source>
        <strain evidence="1 2">PJ7</strain>
    </source>
</reference>
<dbReference type="HOGENOM" id="CLU_154718_0_0_1"/>
<gene>
    <name evidence="1" type="ORF">CFIO01_03251</name>
</gene>
<protein>
    <submittedName>
        <fullName evidence="1">Uncharacterized protein</fullName>
    </submittedName>
</protein>
<comment type="caution">
    <text evidence="1">The sequence shown here is derived from an EMBL/GenBank/DDBJ whole genome shotgun (WGS) entry which is preliminary data.</text>
</comment>
<dbReference type="OrthoDB" id="3832365at2759"/>
<dbReference type="eggNOG" id="ENOG502SU4U">
    <property type="taxonomic scope" value="Eukaryota"/>
</dbReference>
<dbReference type="KEGG" id="cfj:CFIO01_03251"/>